<feature type="region of interest" description="Disordered" evidence="8">
    <location>
        <begin position="67"/>
        <end position="86"/>
    </location>
</feature>
<evidence type="ECO:0000313" key="10">
    <source>
        <dbReference type="EMBL" id="CAK7922343.1"/>
    </source>
</evidence>
<feature type="region of interest" description="Disordered" evidence="8">
    <location>
        <begin position="1"/>
        <end position="28"/>
    </location>
</feature>
<dbReference type="PANTHER" id="PTHR10352">
    <property type="entry name" value="EUKARYOTIC TRANSLATION INITIATION FACTOR 3 SUBUNIT G"/>
    <property type="match status" value="1"/>
</dbReference>
<feature type="region of interest" description="Disordered" evidence="8">
    <location>
        <begin position="174"/>
        <end position="194"/>
    </location>
</feature>
<dbReference type="Pfam" id="PF12353">
    <property type="entry name" value="eIF3g"/>
    <property type="match status" value="1"/>
</dbReference>
<dbReference type="EMBL" id="OZ004260">
    <property type="protein sequence ID" value="CAK7922343.1"/>
    <property type="molecule type" value="Genomic_DNA"/>
</dbReference>
<dbReference type="PIRSF" id="PIRSF037949">
    <property type="entry name" value="Transl_init_eIF-3_RNA-bind"/>
    <property type="match status" value="1"/>
</dbReference>
<evidence type="ECO:0000256" key="7">
    <source>
        <dbReference type="PROSITE-ProRule" id="PRU00176"/>
    </source>
</evidence>
<protein>
    <recommendedName>
        <fullName evidence="6">Eukaryotic translation initiation factor 3 subunit G</fullName>
        <shortName evidence="6">eIF3g</shortName>
    </recommendedName>
    <alternativeName>
        <fullName evidence="6">Eukaryotic translation initiation factor 3 RNA-binding subunit</fullName>
        <shortName evidence="6">eIF-3 RNA-binding subunit</shortName>
    </alternativeName>
    <alternativeName>
        <fullName evidence="6">Translation initiation factor eIF3 p33 subunit homolog</fullName>
        <shortName evidence="6">eIF3 p33 homolog</shortName>
    </alternativeName>
</protein>
<comment type="function">
    <text evidence="6">RNA-binding component of the eukaryotic translation initiation factor 3 (eIF-3) complex, which is involved in protein synthesis of a specialized repertoire of mRNAs and, together with other initiation factors, stimulates binding of mRNA and methionyl-tRNAi to the 40S ribosome. The eIF-3 complex specifically targets and initiates translation of a subset of mRNAs involved in cell proliferation. This subunit can bind 18S rRNA.</text>
</comment>
<evidence type="ECO:0000256" key="6">
    <source>
        <dbReference type="HAMAP-Rule" id="MF_03006"/>
    </source>
</evidence>
<evidence type="ECO:0000256" key="1">
    <source>
        <dbReference type="ARBA" id="ARBA00022490"/>
    </source>
</evidence>
<dbReference type="HAMAP" id="MF_03006">
    <property type="entry name" value="eIF3g"/>
    <property type="match status" value="1"/>
</dbReference>
<evidence type="ECO:0000256" key="4">
    <source>
        <dbReference type="ARBA" id="ARBA00022884"/>
    </source>
</evidence>
<comment type="similarity">
    <text evidence="6">Belongs to the eIF-3 subunit G family.</text>
</comment>
<evidence type="ECO:0000256" key="8">
    <source>
        <dbReference type="SAM" id="MobiDB-lite"/>
    </source>
</evidence>
<evidence type="ECO:0000256" key="2">
    <source>
        <dbReference type="ARBA" id="ARBA00022540"/>
    </source>
</evidence>
<dbReference type="InterPro" id="IPR000504">
    <property type="entry name" value="RRM_dom"/>
</dbReference>
<feature type="domain" description="RRM" evidence="9">
    <location>
        <begin position="195"/>
        <end position="274"/>
    </location>
</feature>
<dbReference type="InterPro" id="IPR017334">
    <property type="entry name" value="eIF3_g"/>
</dbReference>
<dbReference type="Proteomes" id="UP001497600">
    <property type="component" value="Chromosome H"/>
</dbReference>
<sequence>MSTSVIKSWADAEDEIPSPEVTTNPDGTKTVISYRLNTNNQKVKITQKIKEVKVQERVHPSIAIRRNWSKYGKEKNTPPGPDTRTTQLGEKVELNLGTSWKEIEKKEEEDKEEQSKIASSNQRIKCRICGGDHFTSKCPFKDTLGAEAAAKQQAAESTVEADDSMVGGKYVPRHMRRDADGNLPSKEMGGRDDSTTLRVSQLNSIVDEDMLREELFGRYGPLQRVTVVRDRETGESRGFAYVAFATEGLAEQALNELNGKGYHSLILHLEWSKKKK</sequence>
<dbReference type="Pfam" id="PF00076">
    <property type="entry name" value="RRM_1"/>
    <property type="match status" value="1"/>
</dbReference>
<gene>
    <name evidence="6 10" type="primary">TIF35</name>
    <name evidence="10" type="ORF">CAAN4_H25598</name>
</gene>
<dbReference type="Gene3D" id="3.30.70.330">
    <property type="match status" value="1"/>
</dbReference>
<reference evidence="10 11" key="1">
    <citation type="submission" date="2024-01" db="EMBL/GenBank/DDBJ databases">
        <authorList>
            <consortium name="Genoscope - CEA"/>
            <person name="William W."/>
        </authorList>
    </citation>
    <scope>NUCLEOTIDE SEQUENCE [LARGE SCALE GENOMIC DNA]</scope>
    <source>
        <strain evidence="10 11">29B2s-10</strain>
    </source>
</reference>
<dbReference type="InterPro" id="IPR012677">
    <property type="entry name" value="Nucleotide-bd_a/b_plait_sf"/>
</dbReference>
<dbReference type="CDD" id="cd12408">
    <property type="entry name" value="RRM_eIF3G_like"/>
    <property type="match status" value="1"/>
</dbReference>
<evidence type="ECO:0000256" key="5">
    <source>
        <dbReference type="ARBA" id="ARBA00022917"/>
    </source>
</evidence>
<keyword evidence="11" id="KW-1185">Reference proteome</keyword>
<dbReference type="PROSITE" id="PS50102">
    <property type="entry name" value="RRM"/>
    <property type="match status" value="1"/>
</dbReference>
<keyword evidence="4 7" id="KW-0694">RNA-binding</keyword>
<keyword evidence="1 6" id="KW-0963">Cytoplasm</keyword>
<keyword evidence="3" id="KW-0597">Phosphoprotein</keyword>
<dbReference type="SUPFAM" id="SSF54928">
    <property type="entry name" value="RNA-binding domain, RBD"/>
    <property type="match status" value="1"/>
</dbReference>
<dbReference type="SMART" id="SM00360">
    <property type="entry name" value="RRM"/>
    <property type="match status" value="1"/>
</dbReference>
<dbReference type="InterPro" id="IPR024675">
    <property type="entry name" value="eIF3g_N"/>
</dbReference>
<dbReference type="CDD" id="cd12933">
    <property type="entry name" value="eIF3G"/>
    <property type="match status" value="1"/>
</dbReference>
<evidence type="ECO:0000313" key="11">
    <source>
        <dbReference type="Proteomes" id="UP001497600"/>
    </source>
</evidence>
<organism evidence="10 11">
    <name type="scientific">[Candida] anglica</name>
    <dbReference type="NCBI Taxonomy" id="148631"/>
    <lineage>
        <taxon>Eukaryota</taxon>
        <taxon>Fungi</taxon>
        <taxon>Dikarya</taxon>
        <taxon>Ascomycota</taxon>
        <taxon>Saccharomycotina</taxon>
        <taxon>Pichiomycetes</taxon>
        <taxon>Debaryomycetaceae</taxon>
        <taxon>Kurtzmaniella</taxon>
    </lineage>
</organism>
<evidence type="ECO:0000259" key="9">
    <source>
        <dbReference type="PROSITE" id="PS50102"/>
    </source>
</evidence>
<comment type="subcellular location">
    <subcellularLocation>
        <location evidence="6">Cytoplasm</location>
    </subcellularLocation>
</comment>
<dbReference type="GO" id="GO:0003743">
    <property type="term" value="F:translation initiation factor activity"/>
    <property type="evidence" value="ECO:0007669"/>
    <property type="project" value="UniProtKB-KW"/>
</dbReference>
<name>A0ABP0EQS4_9ASCO</name>
<dbReference type="InterPro" id="IPR034240">
    <property type="entry name" value="eIF3G_RRM"/>
</dbReference>
<evidence type="ECO:0000256" key="3">
    <source>
        <dbReference type="ARBA" id="ARBA00022553"/>
    </source>
</evidence>
<dbReference type="InterPro" id="IPR035979">
    <property type="entry name" value="RBD_domain_sf"/>
</dbReference>
<keyword evidence="2 6" id="KW-0396">Initiation factor</keyword>
<accession>A0ABP0EQS4</accession>
<keyword evidence="5 6" id="KW-0648">Protein biosynthesis</keyword>
<comment type="subunit">
    <text evidence="6">Component of the eukaryotic translation initiation factor 3 (eIF-3) complex.</text>
</comment>
<proteinExistence type="inferred from homology"/>